<comment type="caution">
    <text evidence="1">Lacks conserved residue(s) required for the propagation of feature annotation.</text>
</comment>
<dbReference type="Proteomes" id="UP000663834">
    <property type="component" value="Unassembled WGS sequence"/>
</dbReference>
<keyword evidence="1" id="KW-1015">Disulfide bond</keyword>
<name>A0A816ARU1_9BILA</name>
<dbReference type="EMBL" id="CAJOBJ010004809">
    <property type="protein sequence ID" value="CAF4012078.1"/>
    <property type="molecule type" value="Genomic_DNA"/>
</dbReference>
<dbReference type="PROSITE" id="PS00022">
    <property type="entry name" value="EGF_1"/>
    <property type="match status" value="1"/>
</dbReference>
<evidence type="ECO:0000313" key="5">
    <source>
        <dbReference type="EMBL" id="CAF1599050.1"/>
    </source>
</evidence>
<dbReference type="EMBL" id="CAJNOV010017015">
    <property type="protein sequence ID" value="CAF1599050.1"/>
    <property type="molecule type" value="Genomic_DNA"/>
</dbReference>
<feature type="signal peptide" evidence="2">
    <location>
        <begin position="1"/>
        <end position="20"/>
    </location>
</feature>
<dbReference type="Proteomes" id="UP000681720">
    <property type="component" value="Unassembled WGS sequence"/>
</dbReference>
<comment type="caution">
    <text evidence="5">The sequence shown here is derived from an EMBL/GenBank/DDBJ whole genome shotgun (WGS) entry which is preliminary data.</text>
</comment>
<dbReference type="Proteomes" id="UP000663855">
    <property type="component" value="Unassembled WGS sequence"/>
</dbReference>
<dbReference type="Proteomes" id="UP000663824">
    <property type="component" value="Unassembled WGS sequence"/>
</dbReference>
<evidence type="ECO:0000313" key="4">
    <source>
        <dbReference type="EMBL" id="CAF1276876.1"/>
    </source>
</evidence>
<gene>
    <name evidence="5" type="ORF">CJN711_LOCUS34935</name>
    <name evidence="7" type="ORF">GIL414_LOCUS12368</name>
    <name evidence="4" type="ORF">KQP761_LOCUS3579</name>
    <name evidence="6" type="ORF">MBJ925_LOCUS30130</name>
</gene>
<dbReference type="InterPro" id="IPR000742">
    <property type="entry name" value="EGF"/>
</dbReference>
<keyword evidence="1" id="KW-0245">EGF-like domain</keyword>
<feature type="domain" description="EGF-like" evidence="3">
    <location>
        <begin position="133"/>
        <end position="170"/>
    </location>
</feature>
<evidence type="ECO:0000313" key="8">
    <source>
        <dbReference type="Proteomes" id="UP000663855"/>
    </source>
</evidence>
<dbReference type="Gene3D" id="2.10.25.10">
    <property type="entry name" value="Laminin"/>
    <property type="match status" value="1"/>
</dbReference>
<reference evidence="5" key="1">
    <citation type="submission" date="2021-02" db="EMBL/GenBank/DDBJ databases">
        <authorList>
            <person name="Nowell W R."/>
        </authorList>
    </citation>
    <scope>NUCLEOTIDE SEQUENCE</scope>
</reference>
<dbReference type="EMBL" id="CAJNRE010016296">
    <property type="protein sequence ID" value="CAF2144988.1"/>
    <property type="molecule type" value="Genomic_DNA"/>
</dbReference>
<dbReference type="EMBL" id="CAJNOW010000439">
    <property type="protein sequence ID" value="CAF1276876.1"/>
    <property type="molecule type" value="Genomic_DNA"/>
</dbReference>
<dbReference type="CDD" id="cd00054">
    <property type="entry name" value="EGF_CA"/>
    <property type="match status" value="1"/>
</dbReference>
<accession>A0A816ARU1</accession>
<keyword evidence="2" id="KW-0732">Signal</keyword>
<sequence length="399" mass="42512">MERFLIQTLTVLVLFCTVTGQKITDTQSTTCGCCPSPYCQIKPEPCSTNIDCQCLLIAITGGGMCADAVVSCKDLVPCGSDKQSCSVPNTICVNNTRCNTPVCYPIDRASSQRCPPLASRTFITTTASTITTTINACLNGTRCQNNGTCQPSGSTFICLCPSTHFGPSCEYRGTGTDLSVLDAILNGSLTNYDKTVENVLNRSNWTNMAAIVDVTGSMQPCAAAVYKWLKLADDKVNTIKYYVFFNDGDNKADSLKVIGSTGGVYGVSSSNLNITLAVMQAAMKNGNGGDGPENDVEAMLYGIKQCPTCTTLIHIADNQVTPRDTILLSNVTLPVKVITCQLNSNPVNPNLINIAARTGGSIHTLEQDIINLSGIPVNGTVVIGRNTYRRTIDGYVQVA</sequence>
<organism evidence="5 8">
    <name type="scientific">Rotaria magnacalcarata</name>
    <dbReference type="NCBI Taxonomy" id="392030"/>
    <lineage>
        <taxon>Eukaryota</taxon>
        <taxon>Metazoa</taxon>
        <taxon>Spiralia</taxon>
        <taxon>Gnathifera</taxon>
        <taxon>Rotifera</taxon>
        <taxon>Eurotatoria</taxon>
        <taxon>Bdelloidea</taxon>
        <taxon>Philodinida</taxon>
        <taxon>Philodinidae</taxon>
        <taxon>Rotaria</taxon>
    </lineage>
</organism>
<evidence type="ECO:0000256" key="1">
    <source>
        <dbReference type="PROSITE-ProRule" id="PRU00076"/>
    </source>
</evidence>
<proteinExistence type="predicted"/>
<dbReference type="SUPFAM" id="SSF57196">
    <property type="entry name" value="EGF/Laminin"/>
    <property type="match status" value="1"/>
</dbReference>
<evidence type="ECO:0000259" key="3">
    <source>
        <dbReference type="PROSITE" id="PS50026"/>
    </source>
</evidence>
<evidence type="ECO:0000313" key="6">
    <source>
        <dbReference type="EMBL" id="CAF2144988.1"/>
    </source>
</evidence>
<dbReference type="PROSITE" id="PS50026">
    <property type="entry name" value="EGF_3"/>
    <property type="match status" value="1"/>
</dbReference>
<dbReference type="AlphaFoldDB" id="A0A816ARU1"/>
<evidence type="ECO:0000313" key="7">
    <source>
        <dbReference type="EMBL" id="CAF4012078.1"/>
    </source>
</evidence>
<dbReference type="OrthoDB" id="10007235at2759"/>
<feature type="disulfide bond" evidence="1">
    <location>
        <begin position="160"/>
        <end position="169"/>
    </location>
</feature>
<feature type="chain" id="PRO_5035688369" description="EGF-like domain-containing protein" evidence="2">
    <location>
        <begin position="21"/>
        <end position="399"/>
    </location>
</feature>
<protein>
    <recommendedName>
        <fullName evidence="3">EGF-like domain-containing protein</fullName>
    </recommendedName>
</protein>
<evidence type="ECO:0000256" key="2">
    <source>
        <dbReference type="SAM" id="SignalP"/>
    </source>
</evidence>